<feature type="region of interest" description="Disordered" evidence="1">
    <location>
        <begin position="241"/>
        <end position="261"/>
    </location>
</feature>
<evidence type="ECO:0000313" key="3">
    <source>
        <dbReference type="Proteomes" id="UP001057520"/>
    </source>
</evidence>
<reference evidence="2 3" key="1">
    <citation type="submission" date="2022-04" db="EMBL/GenBank/DDBJ databases">
        <title>Genome sequence of soybean root-associated Caulobacter segnis RL271.</title>
        <authorList>
            <person name="Longley R."/>
            <person name="Bonito G."/>
            <person name="Trigodet F."/>
            <person name="Crosson S."/>
            <person name="Fiebig A."/>
        </authorList>
    </citation>
    <scope>NUCLEOTIDE SEQUENCE [LARGE SCALE GENOMIC DNA]</scope>
    <source>
        <strain evidence="2 3">RL271</strain>
    </source>
</reference>
<evidence type="ECO:0000313" key="2">
    <source>
        <dbReference type="EMBL" id="USQ97233.1"/>
    </source>
</evidence>
<dbReference type="SUPFAM" id="SSF69279">
    <property type="entry name" value="Phage tail proteins"/>
    <property type="match status" value="1"/>
</dbReference>
<feature type="compositionally biased region" description="Basic residues" evidence="1">
    <location>
        <begin position="241"/>
        <end position="251"/>
    </location>
</feature>
<feature type="region of interest" description="Disordered" evidence="1">
    <location>
        <begin position="318"/>
        <end position="340"/>
    </location>
</feature>
<gene>
    <name evidence="2" type="ORF">MZV50_06740</name>
</gene>
<dbReference type="Pfam" id="PF05954">
    <property type="entry name" value="Phage_GPD"/>
    <property type="match status" value="1"/>
</dbReference>
<protein>
    <submittedName>
        <fullName evidence="2">Contractile injection system protein, VgrG/Pvc8 family</fullName>
    </submittedName>
</protein>
<dbReference type="EMBL" id="CP096040">
    <property type="protein sequence ID" value="USQ97233.1"/>
    <property type="molecule type" value="Genomic_DNA"/>
</dbReference>
<dbReference type="Proteomes" id="UP001057520">
    <property type="component" value="Chromosome"/>
</dbReference>
<evidence type="ECO:0000256" key="1">
    <source>
        <dbReference type="SAM" id="MobiDB-lite"/>
    </source>
</evidence>
<organism evidence="2 3">
    <name type="scientific">Caulobacter segnis</name>
    <dbReference type="NCBI Taxonomy" id="88688"/>
    <lineage>
        <taxon>Bacteria</taxon>
        <taxon>Pseudomonadati</taxon>
        <taxon>Pseudomonadota</taxon>
        <taxon>Alphaproteobacteria</taxon>
        <taxon>Caulobacterales</taxon>
        <taxon>Caulobacteraceae</taxon>
        <taxon>Caulobacter</taxon>
    </lineage>
</organism>
<accession>A0ABY4ZX07</accession>
<sequence>MADAQFKVTIDGKDITSALEPVVSAISIKDSSGAASDTADITLDDEGGRIKLPRKGVGIEISLSTADGLVAAFKGTVDAVRSRGGRGGAELSITAKGADVTGGLKELRSRHWDDAKLGAVLDQAARDAGLEGATVDEKFAAQARDYVAQQGESFMAFGQRLAREVGGTFKIAGKKAYLIQRGGGVNARGKALATVTAEYGVNLIDWDIAPDVGRTAYGSAGVRVYDPDTGGWTTHTATAKTKRSSAKHKSRFPAGSASAAAGRAEADAGEVVRHGGSGTVNVLCDPRAKPEGQCVIKGARAGIDGTYRITSVGHAYTRGQGTETSLELGEPSGTAGVDDR</sequence>
<proteinExistence type="predicted"/>
<keyword evidence="3" id="KW-1185">Reference proteome</keyword>
<name>A0ABY4ZX07_9CAUL</name>